<name>A0A139IIP3_9PEZI</name>
<protein>
    <submittedName>
        <fullName evidence="1">Uncharacterized protein</fullName>
    </submittedName>
</protein>
<gene>
    <name evidence="1" type="ORF">AC579_3715</name>
</gene>
<evidence type="ECO:0000313" key="1">
    <source>
        <dbReference type="EMBL" id="KXT14623.1"/>
    </source>
</evidence>
<keyword evidence="2" id="KW-1185">Reference proteome</keyword>
<comment type="caution">
    <text evidence="1">The sequence shown here is derived from an EMBL/GenBank/DDBJ whole genome shotgun (WGS) entry which is preliminary data.</text>
</comment>
<dbReference type="AlphaFoldDB" id="A0A139IIP3"/>
<dbReference type="EMBL" id="LFZO01000078">
    <property type="protein sequence ID" value="KXT14623.1"/>
    <property type="molecule type" value="Genomic_DNA"/>
</dbReference>
<organism evidence="1 2">
    <name type="scientific">Pseudocercospora musae</name>
    <dbReference type="NCBI Taxonomy" id="113226"/>
    <lineage>
        <taxon>Eukaryota</taxon>
        <taxon>Fungi</taxon>
        <taxon>Dikarya</taxon>
        <taxon>Ascomycota</taxon>
        <taxon>Pezizomycotina</taxon>
        <taxon>Dothideomycetes</taxon>
        <taxon>Dothideomycetidae</taxon>
        <taxon>Mycosphaerellales</taxon>
        <taxon>Mycosphaerellaceae</taxon>
        <taxon>Pseudocercospora</taxon>
    </lineage>
</organism>
<dbReference type="Proteomes" id="UP000073492">
    <property type="component" value="Unassembled WGS sequence"/>
</dbReference>
<sequence>MEAVSLTTNDLSTPGCLSKSLLHGRWRYASDSSLAYCAGSLVMLGPNLSASFSTHHIRRKTAGCMTIDASERHNEAFKQRRRCRASTSDPLYEHVKISHPYNPYPKQFPQSVLPLSTSPICVQAVDYTSVAP</sequence>
<proteinExistence type="predicted"/>
<reference evidence="1 2" key="1">
    <citation type="submission" date="2015-07" db="EMBL/GenBank/DDBJ databases">
        <title>Comparative genomics of the Sigatoka disease complex on banana suggests a link between parallel evolutionary changes in Pseudocercospora fijiensis and Pseudocercospora eumusae and increased virulence on the banana host.</title>
        <authorList>
            <person name="Chang T.-C."/>
            <person name="Salvucci A."/>
            <person name="Crous P.W."/>
            <person name="Stergiopoulos I."/>
        </authorList>
    </citation>
    <scope>NUCLEOTIDE SEQUENCE [LARGE SCALE GENOMIC DNA]</scope>
    <source>
        <strain evidence="1 2">CBS 116634</strain>
    </source>
</reference>
<accession>A0A139IIP3</accession>
<evidence type="ECO:0000313" key="2">
    <source>
        <dbReference type="Proteomes" id="UP000073492"/>
    </source>
</evidence>